<evidence type="ECO:0000313" key="19">
    <source>
        <dbReference type="Proteomes" id="UP001217754"/>
    </source>
</evidence>
<keyword evidence="6" id="KW-0963">Cytoplasm</keyword>
<dbReference type="EMBL" id="CP119963">
    <property type="protein sequence ID" value="WFD40361.1"/>
    <property type="molecule type" value="Genomic_DNA"/>
</dbReference>
<dbReference type="Pfam" id="PF18097">
    <property type="entry name" value="Vta1_C"/>
    <property type="match status" value="1"/>
</dbReference>
<dbReference type="EC" id="6.2.1.5" evidence="14"/>
<dbReference type="NCBIfam" id="NF004230">
    <property type="entry name" value="PRK05678.1"/>
    <property type="match status" value="1"/>
</dbReference>
<evidence type="ECO:0000256" key="3">
    <source>
        <dbReference type="ARBA" id="ARBA00005064"/>
    </source>
</evidence>
<dbReference type="InterPro" id="IPR005811">
    <property type="entry name" value="SUCC_ACL_C"/>
</dbReference>
<dbReference type="InterPro" id="IPR039431">
    <property type="entry name" value="Vta1/CALS_N"/>
</dbReference>
<dbReference type="GO" id="GO:0004776">
    <property type="term" value="F:succinate-CoA ligase (GDP-forming) activity"/>
    <property type="evidence" value="ECO:0007669"/>
    <property type="project" value="TreeGrafter"/>
</dbReference>
<dbReference type="InterPro" id="IPR003781">
    <property type="entry name" value="CoA-bd"/>
</dbReference>
<dbReference type="PROSITE" id="PS00399">
    <property type="entry name" value="SUCCINYL_COA_LIG_2"/>
    <property type="match status" value="1"/>
</dbReference>
<dbReference type="Gene3D" id="3.40.50.720">
    <property type="entry name" value="NAD(P)-binding Rossmann-like Domain"/>
    <property type="match status" value="1"/>
</dbReference>
<dbReference type="GO" id="GO:0000166">
    <property type="term" value="F:nucleotide binding"/>
    <property type="evidence" value="ECO:0007669"/>
    <property type="project" value="UniProtKB-KW"/>
</dbReference>
<keyword evidence="14" id="KW-0496">Mitochondrion</keyword>
<evidence type="ECO:0000256" key="8">
    <source>
        <dbReference type="ARBA" id="ARBA00022598"/>
    </source>
</evidence>
<feature type="active site" description="Tele-phosphohistidine intermediate" evidence="14">
    <location>
        <position position="648"/>
    </location>
</feature>
<keyword evidence="19" id="KW-1185">Reference proteome</keyword>
<organism evidence="18 19">
    <name type="scientific">Malassezia japonica</name>
    <dbReference type="NCBI Taxonomy" id="223818"/>
    <lineage>
        <taxon>Eukaryota</taxon>
        <taxon>Fungi</taxon>
        <taxon>Dikarya</taxon>
        <taxon>Basidiomycota</taxon>
        <taxon>Ustilaginomycotina</taxon>
        <taxon>Malasseziomycetes</taxon>
        <taxon>Malasseziales</taxon>
        <taxon>Malasseziaceae</taxon>
        <taxon>Malassezia</taxon>
    </lineage>
</organism>
<dbReference type="SUPFAM" id="SSF52210">
    <property type="entry name" value="Succinyl-CoA synthetase domains"/>
    <property type="match status" value="1"/>
</dbReference>
<dbReference type="Pfam" id="PF04652">
    <property type="entry name" value="Vta1"/>
    <property type="match status" value="1"/>
</dbReference>
<dbReference type="Gene3D" id="3.40.50.261">
    <property type="entry name" value="Succinyl-CoA synthetase domains"/>
    <property type="match status" value="1"/>
</dbReference>
<feature type="binding site" evidence="14">
    <location>
        <position position="438"/>
    </location>
    <ligand>
        <name>CoA</name>
        <dbReference type="ChEBI" id="CHEBI:57287"/>
    </ligand>
</feature>
<feature type="compositionally biased region" description="Pro residues" evidence="16">
    <location>
        <begin position="275"/>
        <end position="287"/>
    </location>
</feature>
<keyword evidence="5" id="KW-0813">Transport</keyword>
<dbReference type="SMART" id="SM00881">
    <property type="entry name" value="CoA_binding"/>
    <property type="match status" value="1"/>
</dbReference>
<keyword evidence="12" id="KW-0472">Membrane</keyword>
<comment type="function">
    <text evidence="14">Succinyl-CoA synthetase functions in the citric acid cycle (TCA), coupling the hydrolysis of succinyl-CoA to the synthesis of ATP and thus represents the only step of substrate-level phosphorylation in the TCA. The alpha subunit of the enzyme binds the substrates coenzyme A and phosphate, while succinate binding and nucleotide specificity is provided by the beta subunit.</text>
</comment>
<feature type="compositionally biased region" description="Low complexity" evidence="16">
    <location>
        <begin position="236"/>
        <end position="254"/>
    </location>
</feature>
<dbReference type="AlphaFoldDB" id="A0AAF0F5X8"/>
<feature type="region of interest" description="Disordered" evidence="16">
    <location>
        <begin position="182"/>
        <end position="303"/>
    </location>
</feature>
<evidence type="ECO:0000259" key="17">
    <source>
        <dbReference type="SMART" id="SM00881"/>
    </source>
</evidence>
<protein>
    <recommendedName>
        <fullName evidence="14">Succinate--CoA ligase [ADP-forming] subunit alpha, mitochondrial</fullName>
        <ecNumber evidence="14">6.2.1.5</ecNumber>
    </recommendedName>
    <alternativeName>
        <fullName evidence="14">Succinyl-CoA synthetase subunit alpha</fullName>
        <shortName evidence="14">SCS-alpha</shortName>
    </alternativeName>
</protein>
<evidence type="ECO:0000256" key="4">
    <source>
        <dbReference type="ARBA" id="ARBA00007895"/>
    </source>
</evidence>
<dbReference type="Pfam" id="PF00549">
    <property type="entry name" value="Ligase_CoA"/>
    <property type="match status" value="1"/>
</dbReference>
<evidence type="ECO:0000256" key="16">
    <source>
        <dbReference type="SAM" id="MobiDB-lite"/>
    </source>
</evidence>
<dbReference type="InterPro" id="IPR017440">
    <property type="entry name" value="Cit_synth/succinyl-CoA_lig_AS"/>
</dbReference>
<evidence type="ECO:0000256" key="12">
    <source>
        <dbReference type="ARBA" id="ARBA00023136"/>
    </source>
</evidence>
<feature type="binding site" evidence="14">
    <location>
        <begin position="412"/>
        <end position="415"/>
    </location>
    <ligand>
        <name>CoA</name>
        <dbReference type="ChEBI" id="CHEBI:57287"/>
    </ligand>
</feature>
<dbReference type="GeneID" id="85226998"/>
<keyword evidence="9 14" id="KW-0547">Nucleotide-binding</keyword>
<feature type="binding site" evidence="14">
    <location>
        <begin position="491"/>
        <end position="493"/>
    </location>
    <ligand>
        <name>CoA</name>
        <dbReference type="ChEBI" id="CHEBI:57287"/>
    </ligand>
</feature>
<evidence type="ECO:0000256" key="7">
    <source>
        <dbReference type="ARBA" id="ARBA00022532"/>
    </source>
</evidence>
<reference evidence="18" key="1">
    <citation type="submission" date="2023-03" db="EMBL/GenBank/DDBJ databases">
        <title>Mating type loci evolution in Malassezia.</title>
        <authorList>
            <person name="Coelho M.A."/>
        </authorList>
    </citation>
    <scope>NUCLEOTIDE SEQUENCE</scope>
    <source>
        <strain evidence="18">CBS 9431</strain>
    </source>
</reference>
<feature type="binding site" evidence="14">
    <location>
        <position position="555"/>
    </location>
    <ligand>
        <name>substrate</name>
        <note>ligand shared with subunit beta</note>
    </ligand>
</feature>
<dbReference type="HAMAP" id="MF_01988">
    <property type="entry name" value="Succ_CoA_alpha"/>
    <property type="match status" value="1"/>
</dbReference>
<dbReference type="FunFam" id="3.40.50.261:FF:000005">
    <property type="entry name" value="Succinate--CoA ligase [ADP-forming] subunit alpha, mitochondrial"/>
    <property type="match status" value="1"/>
</dbReference>
<comment type="pathway">
    <text evidence="3 14">Carbohydrate metabolism; tricarboxylic acid cycle; succinate from succinyl-CoA (ligase route): step 1/1.</text>
</comment>
<comment type="subcellular location">
    <subcellularLocation>
        <location evidence="2">Cytoplasm</location>
    </subcellularLocation>
    <subcellularLocation>
        <location evidence="1">Endosome membrane</location>
        <topology evidence="1">Peripheral membrane protein</topology>
    </subcellularLocation>
    <subcellularLocation>
        <location evidence="14">Mitochondrion</location>
    </subcellularLocation>
</comment>
<dbReference type="InterPro" id="IPR016102">
    <property type="entry name" value="Succinyl-CoA_synth-like"/>
</dbReference>
<evidence type="ECO:0000256" key="2">
    <source>
        <dbReference type="ARBA" id="ARBA00004496"/>
    </source>
</evidence>
<evidence type="ECO:0000256" key="13">
    <source>
        <dbReference type="ARBA" id="ARBA00061754"/>
    </source>
</evidence>
<evidence type="ECO:0000313" key="18">
    <source>
        <dbReference type="EMBL" id="WFD40361.1"/>
    </source>
</evidence>
<dbReference type="PRINTS" id="PR01798">
    <property type="entry name" value="SCOASYNTHASE"/>
</dbReference>
<dbReference type="Gene3D" id="1.20.5.420">
    <property type="entry name" value="Immunoglobulin FC, subunit C"/>
    <property type="match status" value="1"/>
</dbReference>
<dbReference type="PANTHER" id="PTHR11117:SF2">
    <property type="entry name" value="SUCCINATE--COA LIGASE [ADP_GDP-FORMING] SUBUNIT ALPHA, MITOCHONDRIAL"/>
    <property type="match status" value="1"/>
</dbReference>
<dbReference type="PANTHER" id="PTHR11117">
    <property type="entry name" value="SUCCINYL-COA LIGASE SUBUNIT ALPHA"/>
    <property type="match status" value="1"/>
</dbReference>
<evidence type="ECO:0000256" key="10">
    <source>
        <dbReference type="ARBA" id="ARBA00022753"/>
    </source>
</evidence>
<keyword evidence="7 14" id="KW-0816">Tricarboxylic acid cycle</keyword>
<evidence type="ECO:0000256" key="15">
    <source>
        <dbReference type="RuleBase" id="RU000677"/>
    </source>
</evidence>
<dbReference type="NCBIfam" id="TIGR01019">
    <property type="entry name" value="sucCoAalpha"/>
    <property type="match status" value="1"/>
</dbReference>
<dbReference type="FunFam" id="3.40.50.720:FF:000002">
    <property type="entry name" value="Succinate--CoA ligase [ADP-forming] subunit alpha"/>
    <property type="match status" value="1"/>
</dbReference>
<dbReference type="InterPro" id="IPR041212">
    <property type="entry name" value="Vta1_C"/>
</dbReference>
<dbReference type="InterPro" id="IPR005810">
    <property type="entry name" value="CoA_lig_alpha"/>
</dbReference>
<evidence type="ECO:0000256" key="14">
    <source>
        <dbReference type="HAMAP-Rule" id="MF_03222"/>
    </source>
</evidence>
<keyword evidence="10" id="KW-0967">Endosome</keyword>
<evidence type="ECO:0000256" key="1">
    <source>
        <dbReference type="ARBA" id="ARBA00004481"/>
    </source>
</evidence>
<dbReference type="SUPFAM" id="SSF51735">
    <property type="entry name" value="NAD(P)-binding Rossmann-fold domains"/>
    <property type="match status" value="1"/>
</dbReference>
<evidence type="ECO:0000256" key="11">
    <source>
        <dbReference type="ARBA" id="ARBA00022927"/>
    </source>
</evidence>
<dbReference type="InterPro" id="IPR036291">
    <property type="entry name" value="NAD(P)-bd_dom_sf"/>
</dbReference>
<dbReference type="GO" id="GO:0004775">
    <property type="term" value="F:succinate-CoA ligase (ADP-forming) activity"/>
    <property type="evidence" value="ECO:0007669"/>
    <property type="project" value="UniProtKB-UniRule"/>
</dbReference>
<dbReference type="GO" id="GO:0006099">
    <property type="term" value="P:tricarboxylic acid cycle"/>
    <property type="evidence" value="ECO:0007669"/>
    <property type="project" value="UniProtKB-UniRule"/>
</dbReference>
<dbReference type="GO" id="GO:0015031">
    <property type="term" value="P:protein transport"/>
    <property type="evidence" value="ECO:0007669"/>
    <property type="project" value="UniProtKB-KW"/>
</dbReference>
<dbReference type="GO" id="GO:0010008">
    <property type="term" value="C:endosome membrane"/>
    <property type="evidence" value="ECO:0007669"/>
    <property type="project" value="UniProtKB-SubCell"/>
</dbReference>
<dbReference type="GO" id="GO:0009361">
    <property type="term" value="C:succinate-CoA ligase complex (ADP-forming)"/>
    <property type="evidence" value="ECO:0007669"/>
    <property type="project" value="TreeGrafter"/>
</dbReference>
<dbReference type="Gene3D" id="1.25.40.270">
    <property type="entry name" value="Vacuolar protein sorting-associated protein vta1"/>
    <property type="match status" value="1"/>
</dbReference>
<comment type="subunit">
    <text evidence="13">Heterodimer of an alpha and a beta subunit. Different beta subunits determine nucleotide specificity. Together with the ATP-specific beta subunit SUCLA2, forms an ADP-forming succinyl-CoA synthetase (A-SCS). Together with the GTP-specific beta subunit SUCLG2 forms a GDP-forming succinyl-CoA synthetase (G-SCS).</text>
</comment>
<dbReference type="InterPro" id="IPR023175">
    <property type="entry name" value="Vta1/CALS_N_sf"/>
</dbReference>
<comment type="catalytic activity">
    <reaction evidence="14">
        <text>succinate + ATP + CoA = succinyl-CoA + ADP + phosphate</text>
        <dbReference type="Rhea" id="RHEA:17661"/>
        <dbReference type="ChEBI" id="CHEBI:30031"/>
        <dbReference type="ChEBI" id="CHEBI:30616"/>
        <dbReference type="ChEBI" id="CHEBI:43474"/>
        <dbReference type="ChEBI" id="CHEBI:57287"/>
        <dbReference type="ChEBI" id="CHEBI:57292"/>
        <dbReference type="ChEBI" id="CHEBI:456216"/>
        <dbReference type="EC" id="6.2.1.5"/>
    </reaction>
</comment>
<dbReference type="Proteomes" id="UP001217754">
    <property type="component" value="Chromosome 6"/>
</dbReference>
<dbReference type="Pfam" id="PF02629">
    <property type="entry name" value="CoA_binding"/>
    <property type="match status" value="1"/>
</dbReference>
<sequence>MPLRAAPPALKDAGAYVQRANEVEGVDPVVAYWCKYYAAQLGIAQPSSDPASKTYLLELMDDLEKCKSELEDNVAVTDDAAGQAYVMNFALNIFLGADNEDREGRASRGTARTFVAASHFLELLKVFGEVDEDTRHKIKYAKWKAAQISKALREGVKPAPGPANAEEDEVLAQLVTPMQIGEEAGGEQGPDAQDTADEGTNAAETHAKDVGPSDPTSLPSAPPTDHAPTLPPPPTSDLGTPSAPAAPSPVGGAPKLPTVPQDDARSPPVHVIAPSAPPAPSPAPTAPPARTAHVAPTAPPPADERECALSVTEIAKVQKLSRWASSALDYEDVDTARTHLRDALRILDAAQDDPRVQTMIARTSLNLLRSAPRTAACAPRLLSTSAVRRSYEDTIKNIYVQKDSKLICQGFTGKTSTFHCQQALDYGTNLVGGVSPKKAGTTHLGLPVFGTVQEAVDKTKPQASVIYVPPPGAADAIIEAIEAEVPLIVAITEGIPQKDEIRVANVLKQQSKSRLIGPNCPGVINPEGCKIGIMPGHIHSPGKIGIVSRSGTLTYEAVNQTTNVGLGQSLCVGIGGDPYPGSTTLDLVKLYLDDPKSEGIVIIGEIGGSMEEDAAEYLEKYNKTRENPKPVVAFIAGRTAPPGRRMGHAGAIISGGKGGADDKVRALTQAGAVVADSPAKIGELMLKAMKDAGRA</sequence>
<evidence type="ECO:0000256" key="5">
    <source>
        <dbReference type="ARBA" id="ARBA00022448"/>
    </source>
</evidence>
<dbReference type="RefSeq" id="XP_060123258.1">
    <property type="nucleotide sequence ID" value="XM_060267275.1"/>
</dbReference>
<dbReference type="PROSITE" id="PS01216">
    <property type="entry name" value="SUCCINYL_COA_LIG_1"/>
    <property type="match status" value="1"/>
</dbReference>
<accession>A0AAF0F5X8</accession>
<comment type="similarity">
    <text evidence="14 15">Belongs to the succinate/malate CoA ligase alpha subunit family.</text>
</comment>
<dbReference type="InterPro" id="IPR033847">
    <property type="entry name" value="Citrt_syn/SCS-alpha_CS"/>
</dbReference>
<name>A0AAF0F5X8_9BASI</name>
<feature type="domain" description="CoA-binding" evidence="17">
    <location>
        <begin position="399"/>
        <end position="495"/>
    </location>
</feature>
<keyword evidence="8 14" id="KW-0436">Ligase</keyword>
<evidence type="ECO:0000256" key="6">
    <source>
        <dbReference type="ARBA" id="ARBA00022490"/>
    </source>
</evidence>
<evidence type="ECO:0000256" key="9">
    <source>
        <dbReference type="ARBA" id="ARBA00022741"/>
    </source>
</evidence>
<dbReference type="GO" id="GO:0005739">
    <property type="term" value="C:mitochondrion"/>
    <property type="evidence" value="ECO:0007669"/>
    <property type="project" value="UniProtKB-SubCell"/>
</dbReference>
<gene>
    <name evidence="18" type="ORF">MJAP1_003347</name>
</gene>
<proteinExistence type="inferred from homology"/>
<comment type="similarity">
    <text evidence="4">Belongs to the VTA1 family.</text>
</comment>
<keyword evidence="11" id="KW-0653">Protein transport</keyword>